<sequence>MVSTAVTAVLQDPGLEEVVERILAGLDWRSILSAGMTCSNLNNIVTGSSRLQLPLRVAYYGFPSSYTDFDRPMDADTFPSPAERIERLLSVQRNWIELSPCRLETVDGLPFMHVATTSGLFIRAVSEASFKRFDLGSHIPVNDRKHERCVAWIVSDTYALRDPEAKLSSYAVISPVPFDHFAASREDNIVALGQSSWDGSSVHVQLTFALLETNTHPSNGSSMYAVPHPGAVPIRYVERERDFRELFMTMPEGAPLPTSEMRLGPDSSVMVSIDHWQSIRIWNWRTGEERLGFFPNPVEFPLGAFLPLDNDNMLCLGLPKSESHSSETVTNNNASLVLLQSSSQQSTLSTQQSTPPAQQSTASAPKSTKAARKARKKAAQKSRKSATKLAWFDFTLENQVQPNGLMLGSLRLPKIDLSYRSAHWVMASDRDLKLLGVDLHFRDFQANENGPSRSTSVVLPLAHIKQLFEAKQATPVIQNTTLEQAGTAADICIGRGHIISAVSGLRVVLLERGGRGSNNVIEHDIHLTDYAFKSDADRIHISPLGGRSPAHVPPIPRPREQSSVVGPFDHVTPSWDCTKKRCLEHNSLLPSHIMEENGYRHATAILALTGPPDFIDTISADAEHLYIHFGHPHSNRIVIVCF</sequence>
<evidence type="ECO:0008006" key="4">
    <source>
        <dbReference type="Google" id="ProtNLM"/>
    </source>
</evidence>
<dbReference type="CDD" id="cd09917">
    <property type="entry name" value="F-box_SF"/>
    <property type="match status" value="1"/>
</dbReference>
<organism evidence="2 3">
    <name type="scientific">Apiotrichum porosum</name>
    <dbReference type="NCBI Taxonomy" id="105984"/>
    <lineage>
        <taxon>Eukaryota</taxon>
        <taxon>Fungi</taxon>
        <taxon>Dikarya</taxon>
        <taxon>Basidiomycota</taxon>
        <taxon>Agaricomycotina</taxon>
        <taxon>Tremellomycetes</taxon>
        <taxon>Trichosporonales</taxon>
        <taxon>Trichosporonaceae</taxon>
        <taxon>Apiotrichum</taxon>
    </lineage>
</organism>
<reference evidence="2 3" key="1">
    <citation type="submission" date="2018-11" db="EMBL/GenBank/DDBJ databases">
        <title>Genome sequence of Apiotrichum porosum DSM 27194.</title>
        <authorList>
            <person name="Aliyu H."/>
            <person name="Gorte O."/>
            <person name="Ochsenreither K."/>
        </authorList>
    </citation>
    <scope>NUCLEOTIDE SEQUENCE [LARGE SCALE GENOMIC DNA]</scope>
    <source>
        <strain evidence="2 3">DSM 27194</strain>
    </source>
</reference>
<accession>A0A427XEE4</accession>
<feature type="region of interest" description="Disordered" evidence="1">
    <location>
        <begin position="342"/>
        <end position="382"/>
    </location>
</feature>
<comment type="caution">
    <text evidence="2">The sequence shown here is derived from an EMBL/GenBank/DDBJ whole genome shotgun (WGS) entry which is preliminary data.</text>
</comment>
<dbReference type="AlphaFoldDB" id="A0A427XEE4"/>
<evidence type="ECO:0000313" key="3">
    <source>
        <dbReference type="Proteomes" id="UP000279236"/>
    </source>
</evidence>
<feature type="compositionally biased region" description="Low complexity" evidence="1">
    <location>
        <begin position="342"/>
        <end position="368"/>
    </location>
</feature>
<feature type="region of interest" description="Disordered" evidence="1">
    <location>
        <begin position="543"/>
        <end position="564"/>
    </location>
</feature>
<keyword evidence="3" id="KW-1185">Reference proteome</keyword>
<evidence type="ECO:0000256" key="1">
    <source>
        <dbReference type="SAM" id="MobiDB-lite"/>
    </source>
</evidence>
<dbReference type="GeneID" id="39588296"/>
<evidence type="ECO:0000313" key="2">
    <source>
        <dbReference type="EMBL" id="RSH77123.1"/>
    </source>
</evidence>
<proteinExistence type="predicted"/>
<dbReference type="EMBL" id="RSCE01000018">
    <property type="protein sequence ID" value="RSH77123.1"/>
    <property type="molecule type" value="Genomic_DNA"/>
</dbReference>
<dbReference type="RefSeq" id="XP_028472270.1">
    <property type="nucleotide sequence ID" value="XM_028619401.1"/>
</dbReference>
<dbReference type="Proteomes" id="UP000279236">
    <property type="component" value="Unassembled WGS sequence"/>
</dbReference>
<name>A0A427XEE4_9TREE</name>
<feature type="compositionally biased region" description="Basic residues" evidence="1">
    <location>
        <begin position="369"/>
        <end position="382"/>
    </location>
</feature>
<protein>
    <recommendedName>
        <fullName evidence="4">F-box domain-containing protein</fullName>
    </recommendedName>
</protein>
<gene>
    <name evidence="2" type="ORF">EHS24_003753</name>
</gene>